<dbReference type="RefSeq" id="WP_007551777.1">
    <property type="nucleotide sequence ID" value="NZ_AFPU01000001.1"/>
</dbReference>
<gene>
    <name evidence="1" type="ORF">MY1_1986</name>
</gene>
<sequence length="43" mass="4602">MPVAVDVLLAAMLTVSPSERSSRHSAFRATSKELDAPLAYPES</sequence>
<dbReference type="EMBL" id="AFPU01000001">
    <property type="protein sequence ID" value="EGP94730.1"/>
    <property type="molecule type" value="Genomic_DNA"/>
</dbReference>
<reference evidence="1 2" key="1">
    <citation type="journal article" date="2011" name="J. Bacteriol.">
        <title>Genome Sequence of an Ammonia-Oxidizing Soil Archaeon, "Candidatus Nitrosoarchaeum koreensis" MY1.</title>
        <authorList>
            <person name="Kim B.K."/>
            <person name="Jung M.Y."/>
            <person name="Yu D.S."/>
            <person name="Park S.J."/>
            <person name="Oh T.K."/>
            <person name="Rhee S.K."/>
            <person name="Kim J.F."/>
        </authorList>
    </citation>
    <scope>NUCLEOTIDE SEQUENCE [LARGE SCALE GENOMIC DNA]</scope>
    <source>
        <strain evidence="1 2">MY1</strain>
    </source>
</reference>
<dbReference type="Proteomes" id="UP000004440">
    <property type="component" value="Unassembled WGS sequence"/>
</dbReference>
<keyword evidence="2" id="KW-1185">Reference proteome</keyword>
<dbReference type="STRING" id="1001994.MY1_1986"/>
<proteinExistence type="predicted"/>
<dbReference type="AlphaFoldDB" id="F9CVA4"/>
<comment type="caution">
    <text evidence="1">The sequence shown here is derived from an EMBL/GenBank/DDBJ whole genome shotgun (WGS) entry which is preliminary data.</text>
</comment>
<protein>
    <submittedName>
        <fullName evidence="1">Uncharacterized protein</fullName>
    </submittedName>
</protein>
<accession>F9CVA4</accession>
<organism evidence="1 2">
    <name type="scientific">Nitrosarchaeum koreense MY1</name>
    <dbReference type="NCBI Taxonomy" id="1001994"/>
    <lineage>
        <taxon>Archaea</taxon>
        <taxon>Nitrososphaerota</taxon>
        <taxon>Nitrososphaeria</taxon>
        <taxon>Nitrosopumilales</taxon>
        <taxon>Nitrosopumilaceae</taxon>
        <taxon>Nitrosarchaeum</taxon>
    </lineage>
</organism>
<evidence type="ECO:0000313" key="2">
    <source>
        <dbReference type="Proteomes" id="UP000004440"/>
    </source>
</evidence>
<evidence type="ECO:0000313" key="1">
    <source>
        <dbReference type="EMBL" id="EGP94730.1"/>
    </source>
</evidence>
<name>F9CVA4_9ARCH</name>